<dbReference type="AlphaFoldDB" id="A0A562ZP08"/>
<sequence>MAALPLQGMAAASMLFCGSQAAARVAQTASHQGHHASMNKAGHDHAAHGHAAPQVEAAQVEAAQADGAAPAADNGSQQSHSCPICASCSQAQAVGGFSSLPPALPASSAEPSQPAVRVSSQTPTLPDKPPRA</sequence>
<dbReference type="Proteomes" id="UP000318199">
    <property type="component" value="Unassembled WGS sequence"/>
</dbReference>
<protein>
    <recommendedName>
        <fullName evidence="5">DUF2946 domain-containing protein</fullName>
    </recommendedName>
</protein>
<accession>A0A562ZP08</accession>
<keyword evidence="2" id="KW-0732">Signal</keyword>
<proteinExistence type="predicted"/>
<evidence type="ECO:0000313" key="3">
    <source>
        <dbReference type="EMBL" id="TWO70045.1"/>
    </source>
</evidence>
<evidence type="ECO:0000256" key="2">
    <source>
        <dbReference type="SAM" id="SignalP"/>
    </source>
</evidence>
<feature type="signal peptide" evidence="2">
    <location>
        <begin position="1"/>
        <end position="21"/>
    </location>
</feature>
<evidence type="ECO:0008006" key="5">
    <source>
        <dbReference type="Google" id="ProtNLM"/>
    </source>
</evidence>
<evidence type="ECO:0000256" key="1">
    <source>
        <dbReference type="SAM" id="MobiDB-lite"/>
    </source>
</evidence>
<feature type="region of interest" description="Disordered" evidence="1">
    <location>
        <begin position="97"/>
        <end position="132"/>
    </location>
</feature>
<keyword evidence="4" id="KW-1185">Reference proteome</keyword>
<gene>
    <name evidence="3" type="ORF">FN976_17040</name>
</gene>
<feature type="compositionally biased region" description="Low complexity" evidence="1">
    <location>
        <begin position="98"/>
        <end position="115"/>
    </location>
</feature>
<feature type="chain" id="PRO_5021866140" description="DUF2946 domain-containing protein" evidence="2">
    <location>
        <begin position="22"/>
        <end position="132"/>
    </location>
</feature>
<reference evidence="3 4" key="1">
    <citation type="submission" date="2019-07" db="EMBL/GenBank/DDBJ databases">
        <title>Caenimonas sedimenti sp. nov., isolated from activated sludge.</title>
        <authorList>
            <person name="Xu J."/>
        </authorList>
    </citation>
    <scope>NUCLEOTIDE SEQUENCE [LARGE SCALE GENOMIC DNA]</scope>
    <source>
        <strain evidence="3 4">HX-9-20</strain>
    </source>
</reference>
<name>A0A562ZP08_9BURK</name>
<comment type="caution">
    <text evidence="3">The sequence shown here is derived from an EMBL/GenBank/DDBJ whole genome shotgun (WGS) entry which is preliminary data.</text>
</comment>
<organism evidence="3 4">
    <name type="scientific">Caenimonas sedimenti</name>
    <dbReference type="NCBI Taxonomy" id="2596921"/>
    <lineage>
        <taxon>Bacteria</taxon>
        <taxon>Pseudomonadati</taxon>
        <taxon>Pseudomonadota</taxon>
        <taxon>Betaproteobacteria</taxon>
        <taxon>Burkholderiales</taxon>
        <taxon>Comamonadaceae</taxon>
        <taxon>Caenimonas</taxon>
    </lineage>
</organism>
<dbReference type="EMBL" id="VOBQ01000013">
    <property type="protein sequence ID" value="TWO70045.1"/>
    <property type="molecule type" value="Genomic_DNA"/>
</dbReference>
<dbReference type="RefSeq" id="WP_145894241.1">
    <property type="nucleotide sequence ID" value="NZ_VOBQ01000013.1"/>
</dbReference>
<feature type="compositionally biased region" description="Low complexity" evidence="1">
    <location>
        <begin position="49"/>
        <end position="73"/>
    </location>
</feature>
<evidence type="ECO:0000313" key="4">
    <source>
        <dbReference type="Proteomes" id="UP000318199"/>
    </source>
</evidence>
<feature type="region of interest" description="Disordered" evidence="1">
    <location>
        <begin position="26"/>
        <end position="82"/>
    </location>
</feature>